<dbReference type="GO" id="GO:0071164">
    <property type="term" value="F:RNA cap trimethylguanosine synthase activity"/>
    <property type="evidence" value="ECO:0007669"/>
    <property type="project" value="TreeGrafter"/>
</dbReference>
<dbReference type="Pfam" id="PF09445">
    <property type="entry name" value="Methyltransf_15"/>
    <property type="match status" value="1"/>
</dbReference>
<name>A0A9P4GF63_9PLEO</name>
<dbReference type="SUPFAM" id="SSF53335">
    <property type="entry name" value="S-adenosyl-L-methionine-dependent methyltransferases"/>
    <property type="match status" value="1"/>
</dbReference>
<evidence type="ECO:0000313" key="8">
    <source>
        <dbReference type="EMBL" id="KAF1844060.1"/>
    </source>
</evidence>
<comment type="caution">
    <text evidence="8">The sequence shown here is derived from an EMBL/GenBank/DDBJ whole genome shotgun (WGS) entry which is preliminary data.</text>
</comment>
<dbReference type="PANTHER" id="PTHR14741:SF32">
    <property type="entry name" value="TRIMETHYLGUANOSINE SYNTHASE"/>
    <property type="match status" value="1"/>
</dbReference>
<comment type="catalytic activity">
    <reaction evidence="4">
        <text>a 5'-end (N(7)-methyl 5'-triphosphoguanosine)-ribonucleoside in snoRNA + S-adenosyl-L-methionine = a 5'-end (N(2),N(7)-dimethyl 5'-triphosphoguanosine)-ribonucleoside in snoRNA + S-adenosyl-L-homocysteine + H(+)</text>
        <dbReference type="Rhea" id="RHEA:78475"/>
        <dbReference type="Rhea" id="RHEA-COMP:19086"/>
        <dbReference type="Rhea" id="RHEA-COMP:19088"/>
        <dbReference type="ChEBI" id="CHEBI:15378"/>
        <dbReference type="ChEBI" id="CHEBI:57856"/>
        <dbReference type="ChEBI" id="CHEBI:59789"/>
        <dbReference type="ChEBI" id="CHEBI:156461"/>
        <dbReference type="ChEBI" id="CHEBI:172880"/>
    </reaction>
    <physiologicalReaction direction="left-to-right" evidence="4">
        <dbReference type="Rhea" id="RHEA:78476"/>
    </physiologicalReaction>
</comment>
<gene>
    <name evidence="8" type="ORF">K460DRAFT_290732</name>
</gene>
<dbReference type="InterPro" id="IPR029063">
    <property type="entry name" value="SAM-dependent_MTases_sf"/>
</dbReference>
<evidence type="ECO:0000256" key="1">
    <source>
        <dbReference type="ARBA" id="ARBA00018517"/>
    </source>
</evidence>
<dbReference type="CDD" id="cd02440">
    <property type="entry name" value="AdoMet_MTases"/>
    <property type="match status" value="1"/>
</dbReference>
<dbReference type="Proteomes" id="UP000800039">
    <property type="component" value="Unassembled WGS sequence"/>
</dbReference>
<evidence type="ECO:0000256" key="5">
    <source>
        <dbReference type="ARBA" id="ARBA00048763"/>
    </source>
</evidence>
<keyword evidence="8" id="KW-0808">Transferase</keyword>
<evidence type="ECO:0000256" key="4">
    <source>
        <dbReference type="ARBA" id="ARBA00048740"/>
    </source>
</evidence>
<keyword evidence="9" id="KW-1185">Reference proteome</keyword>
<evidence type="ECO:0000256" key="2">
    <source>
        <dbReference type="ARBA" id="ARBA00025783"/>
    </source>
</evidence>
<protein>
    <recommendedName>
        <fullName evidence="1">Trimethylguanosine synthase</fullName>
    </recommendedName>
    <alternativeName>
        <fullName evidence="7">Cap-specific guanine-N(2) methyltransferase</fullName>
    </alternativeName>
</protein>
<accession>A0A9P4GF63</accession>
<proteinExistence type="inferred from homology"/>
<reference evidence="8" key="1">
    <citation type="submission" date="2020-01" db="EMBL/GenBank/DDBJ databases">
        <authorList>
            <consortium name="DOE Joint Genome Institute"/>
            <person name="Haridas S."/>
            <person name="Albert R."/>
            <person name="Binder M."/>
            <person name="Bloem J."/>
            <person name="Labutti K."/>
            <person name="Salamov A."/>
            <person name="Andreopoulos B."/>
            <person name="Baker S.E."/>
            <person name="Barry K."/>
            <person name="Bills G."/>
            <person name="Bluhm B.H."/>
            <person name="Cannon C."/>
            <person name="Castanera R."/>
            <person name="Culley D.E."/>
            <person name="Daum C."/>
            <person name="Ezra D."/>
            <person name="Gonzalez J.B."/>
            <person name="Henrissat B."/>
            <person name="Kuo A."/>
            <person name="Liang C."/>
            <person name="Lipzen A."/>
            <person name="Lutzoni F."/>
            <person name="Magnuson J."/>
            <person name="Mondo S."/>
            <person name="Nolan M."/>
            <person name="Ohm R."/>
            <person name="Pangilinan J."/>
            <person name="Park H.-J."/>
            <person name="Ramirez L."/>
            <person name="Alfaro M."/>
            <person name="Sun H."/>
            <person name="Tritt A."/>
            <person name="Yoshinaga Y."/>
            <person name="Zwiers L.-H."/>
            <person name="Turgeon B.G."/>
            <person name="Goodwin S.B."/>
            <person name="Spatafora J.W."/>
            <person name="Crous P.W."/>
            <person name="Grigoriev I.V."/>
        </authorList>
    </citation>
    <scope>NUCLEOTIDE SEQUENCE</scope>
    <source>
        <strain evidence="8">CBS 394.84</strain>
    </source>
</reference>
<dbReference type="FunFam" id="3.40.50.150:FF:000270">
    <property type="entry name" value="RNA methylase family protein"/>
    <property type="match status" value="1"/>
</dbReference>
<dbReference type="AlphaFoldDB" id="A0A9P4GF63"/>
<dbReference type="GeneID" id="63846477"/>
<comment type="catalytic activity">
    <reaction evidence="3">
        <text>a 5'-end (N(2),N(7)-dimethyl 5'-triphosphoguanosine)-ribonucleoside in snoRNA + S-adenosyl-L-methionine = a 5'-end (N(2),N(2),N(7)-trimethyl 5'-triphosphoguanosine)-ribonucleoside in snoRNA + S-adenosyl-L-homocysteine + H(+)</text>
        <dbReference type="Rhea" id="RHEA:78507"/>
        <dbReference type="Rhea" id="RHEA-COMP:19088"/>
        <dbReference type="Rhea" id="RHEA-COMP:19090"/>
        <dbReference type="ChEBI" id="CHEBI:15378"/>
        <dbReference type="ChEBI" id="CHEBI:57856"/>
        <dbReference type="ChEBI" id="CHEBI:59789"/>
        <dbReference type="ChEBI" id="CHEBI:167623"/>
        <dbReference type="ChEBI" id="CHEBI:172880"/>
    </reaction>
    <physiologicalReaction direction="left-to-right" evidence="3">
        <dbReference type="Rhea" id="RHEA:78508"/>
    </physiologicalReaction>
</comment>
<dbReference type="Gene3D" id="3.40.50.150">
    <property type="entry name" value="Vaccinia Virus protein VP39"/>
    <property type="match status" value="1"/>
</dbReference>
<comment type="catalytic activity">
    <reaction evidence="5">
        <text>a 5'-end (N(2),N(7)-dimethyl 5'-triphosphoguanosine)-ribonucleoside in snRNA + S-adenosyl-L-methionine = a 5'-end (N(2),N(2),N(7)-trimethyl 5'-triphosphoguanosine)-ribonucleoside in snRNA + S-adenosyl-L-homocysteine + H(+)</text>
        <dbReference type="Rhea" id="RHEA:78479"/>
        <dbReference type="Rhea" id="RHEA-COMP:19087"/>
        <dbReference type="Rhea" id="RHEA-COMP:19089"/>
        <dbReference type="ChEBI" id="CHEBI:15378"/>
        <dbReference type="ChEBI" id="CHEBI:57856"/>
        <dbReference type="ChEBI" id="CHEBI:59789"/>
        <dbReference type="ChEBI" id="CHEBI:167623"/>
        <dbReference type="ChEBI" id="CHEBI:172880"/>
    </reaction>
    <physiologicalReaction direction="left-to-right" evidence="5">
        <dbReference type="Rhea" id="RHEA:78480"/>
    </physiologicalReaction>
</comment>
<dbReference type="OrthoDB" id="194443at2759"/>
<dbReference type="PANTHER" id="PTHR14741">
    <property type="entry name" value="S-ADENOSYLMETHIONINE-DEPENDENT METHYLTRANSFERASE RELATED"/>
    <property type="match status" value="1"/>
</dbReference>
<comment type="catalytic activity">
    <reaction evidence="6">
        <text>a 5'-end (N(7)-methyl 5'-triphosphoguanosine)-ribonucleoside in snRNA + S-adenosyl-L-methionine = a 5'-end (N(2),N(7)-dimethyl 5'-triphosphoguanosine)-ribonucleoside in snRNA + S-adenosyl-L-homocysteine + H(+)</text>
        <dbReference type="Rhea" id="RHEA:78471"/>
        <dbReference type="Rhea" id="RHEA-COMP:19085"/>
        <dbReference type="Rhea" id="RHEA-COMP:19087"/>
        <dbReference type="ChEBI" id="CHEBI:15378"/>
        <dbReference type="ChEBI" id="CHEBI:57856"/>
        <dbReference type="ChEBI" id="CHEBI:59789"/>
        <dbReference type="ChEBI" id="CHEBI:156461"/>
        <dbReference type="ChEBI" id="CHEBI:172880"/>
    </reaction>
    <physiologicalReaction direction="left-to-right" evidence="6">
        <dbReference type="Rhea" id="RHEA:78472"/>
    </physiologicalReaction>
</comment>
<dbReference type="InterPro" id="IPR019012">
    <property type="entry name" value="RNA_cap_Gua-N2-MeTrfase"/>
</dbReference>
<evidence type="ECO:0000256" key="3">
    <source>
        <dbReference type="ARBA" id="ARBA00047418"/>
    </source>
</evidence>
<sequence length="242" mass="27541">MDEKPNEKGINQWMHADQFPEHLKKYWFQRFKIWEQYDKGIWMTEDAWFGVTPEPIANKIAAHIAESAPKDKTVIVDAFAGVGGNAIALARSGRWERVFAIEKDAKTMKCAKHNAEIYGVASKIFWLTGDCFEAISRFAGQKNVVIFASPPWGGTEYGAEDVFDLTKMEPYNLDTLYKSFSRVSKDLVLYLPRTSDLNQIARYSQEGKKLEVAHYAMMGASKALCVYFGDFDFEMAETEALE</sequence>
<dbReference type="RefSeq" id="XP_040786623.1">
    <property type="nucleotide sequence ID" value="XM_040929225.1"/>
</dbReference>
<keyword evidence="8" id="KW-0489">Methyltransferase</keyword>
<evidence type="ECO:0000313" key="9">
    <source>
        <dbReference type="Proteomes" id="UP000800039"/>
    </source>
</evidence>
<organism evidence="8 9">
    <name type="scientific">Cucurbitaria berberidis CBS 394.84</name>
    <dbReference type="NCBI Taxonomy" id="1168544"/>
    <lineage>
        <taxon>Eukaryota</taxon>
        <taxon>Fungi</taxon>
        <taxon>Dikarya</taxon>
        <taxon>Ascomycota</taxon>
        <taxon>Pezizomycotina</taxon>
        <taxon>Dothideomycetes</taxon>
        <taxon>Pleosporomycetidae</taxon>
        <taxon>Pleosporales</taxon>
        <taxon>Pleosporineae</taxon>
        <taxon>Cucurbitariaceae</taxon>
        <taxon>Cucurbitaria</taxon>
    </lineage>
</organism>
<dbReference type="EMBL" id="ML976617">
    <property type="protein sequence ID" value="KAF1844060.1"/>
    <property type="molecule type" value="Genomic_DNA"/>
</dbReference>
<evidence type="ECO:0000256" key="7">
    <source>
        <dbReference type="ARBA" id="ARBA00049790"/>
    </source>
</evidence>
<dbReference type="GO" id="GO:0005634">
    <property type="term" value="C:nucleus"/>
    <property type="evidence" value="ECO:0007669"/>
    <property type="project" value="TreeGrafter"/>
</dbReference>
<evidence type="ECO:0000256" key="6">
    <source>
        <dbReference type="ARBA" id="ARBA00049075"/>
    </source>
</evidence>
<comment type="similarity">
    <text evidence="2">Belongs to the methyltransferase superfamily. Trimethylguanosine synthase family.</text>
</comment>